<dbReference type="PANTHER" id="PTHR35531:SF1">
    <property type="entry name" value="INNER MEMBRANE PROTEIN YBCI-RELATED"/>
    <property type="match status" value="1"/>
</dbReference>
<evidence type="ECO:0000256" key="1">
    <source>
        <dbReference type="SAM" id="Phobius"/>
    </source>
</evidence>
<accession>A0A9X4XD71</accession>
<dbReference type="InterPro" id="IPR007404">
    <property type="entry name" value="YdjM-like"/>
</dbReference>
<keyword evidence="1" id="KW-0472">Membrane</keyword>
<feature type="transmembrane region" description="Helical" evidence="1">
    <location>
        <begin position="80"/>
        <end position="101"/>
    </location>
</feature>
<dbReference type="RefSeq" id="WP_006784985.1">
    <property type="nucleotide sequence ID" value="NZ_CABJBH010000007.1"/>
</dbReference>
<gene>
    <name evidence="2" type="ORF">GMA92_02975</name>
</gene>
<protein>
    <submittedName>
        <fullName evidence="2">Hydrolase</fullName>
    </submittedName>
</protein>
<keyword evidence="2" id="KW-0378">Hydrolase</keyword>
<name>A0A9X4XD71_9FIRM</name>
<sequence length="184" mass="20778">MTAGTHQRGGLLCGLVTHHLFIAPYYEEANLYSKIFIITLYCLATTVGSLLPDIDMTGSQMGKLFPFISKFIAKNFKHRTLTHSFLSIAFFFVLIACAPLLDVGNEFYIIITCGLMLGHISHIVLDLFTHQGVCLFYPCKKKIKLANFKTGAKGERFISQMLLISMVLYVLYETYTTMVYAIHQ</sequence>
<feature type="transmembrane region" description="Helical" evidence="1">
    <location>
        <begin position="31"/>
        <end position="51"/>
    </location>
</feature>
<feature type="transmembrane region" description="Helical" evidence="1">
    <location>
        <begin position="107"/>
        <end position="137"/>
    </location>
</feature>
<dbReference type="AlphaFoldDB" id="A0A9X4XD71"/>
<dbReference type="OrthoDB" id="5459053at2"/>
<keyword evidence="1" id="KW-1133">Transmembrane helix</keyword>
<evidence type="ECO:0000313" key="3">
    <source>
        <dbReference type="Proteomes" id="UP000487649"/>
    </source>
</evidence>
<comment type="caution">
    <text evidence="2">The sequence shown here is derived from an EMBL/GenBank/DDBJ whole genome shotgun (WGS) entry which is preliminary data.</text>
</comment>
<reference evidence="2 3" key="1">
    <citation type="journal article" date="2019" name="Nat. Med.">
        <title>A library of human gut bacterial isolates paired with longitudinal multiomics data enables mechanistic microbiome research.</title>
        <authorList>
            <person name="Poyet M."/>
            <person name="Groussin M."/>
            <person name="Gibbons S.M."/>
            <person name="Avila-Pacheco J."/>
            <person name="Jiang X."/>
            <person name="Kearney S.M."/>
            <person name="Perrotta A.R."/>
            <person name="Berdy B."/>
            <person name="Zhao S."/>
            <person name="Lieberman T.D."/>
            <person name="Swanson P.K."/>
            <person name="Smith M."/>
            <person name="Roesemann S."/>
            <person name="Alexander J.E."/>
            <person name="Rich S.A."/>
            <person name="Livny J."/>
            <person name="Vlamakis H."/>
            <person name="Clish C."/>
            <person name="Bullock K."/>
            <person name="Deik A."/>
            <person name="Scott J."/>
            <person name="Pierce K.A."/>
            <person name="Xavier R.J."/>
            <person name="Alm E.J."/>
        </authorList>
    </citation>
    <scope>NUCLEOTIDE SEQUENCE [LARGE SCALE GENOMIC DNA]</scope>
    <source>
        <strain evidence="2 3">BIOML-A198</strain>
    </source>
</reference>
<feature type="transmembrane region" description="Helical" evidence="1">
    <location>
        <begin position="157"/>
        <end position="182"/>
    </location>
</feature>
<dbReference type="Pfam" id="PF04307">
    <property type="entry name" value="YdjM"/>
    <property type="match status" value="1"/>
</dbReference>
<dbReference type="PANTHER" id="PTHR35531">
    <property type="entry name" value="INNER MEMBRANE PROTEIN YBCI-RELATED"/>
    <property type="match status" value="1"/>
</dbReference>
<keyword evidence="1" id="KW-0812">Transmembrane</keyword>
<dbReference type="GO" id="GO:0016787">
    <property type="term" value="F:hydrolase activity"/>
    <property type="evidence" value="ECO:0007669"/>
    <property type="project" value="UniProtKB-KW"/>
</dbReference>
<dbReference type="Proteomes" id="UP000487649">
    <property type="component" value="Unassembled WGS sequence"/>
</dbReference>
<proteinExistence type="predicted"/>
<organism evidence="2 3">
    <name type="scientific">Turicibacter sanguinis</name>
    <dbReference type="NCBI Taxonomy" id="154288"/>
    <lineage>
        <taxon>Bacteria</taxon>
        <taxon>Bacillati</taxon>
        <taxon>Bacillota</taxon>
        <taxon>Erysipelotrichia</taxon>
        <taxon>Erysipelotrichales</taxon>
        <taxon>Turicibacteraceae</taxon>
        <taxon>Turicibacter</taxon>
    </lineage>
</organism>
<evidence type="ECO:0000313" key="2">
    <source>
        <dbReference type="EMBL" id="MTK20402.1"/>
    </source>
</evidence>
<dbReference type="GeneID" id="60059056"/>
<dbReference type="EMBL" id="WMQE01000004">
    <property type="protein sequence ID" value="MTK20402.1"/>
    <property type="molecule type" value="Genomic_DNA"/>
</dbReference>